<dbReference type="PANTHER" id="PTHR24296">
    <property type="entry name" value="CYTOCHROME P450"/>
    <property type="match status" value="1"/>
</dbReference>
<dbReference type="GO" id="GO:0020037">
    <property type="term" value="F:heme binding"/>
    <property type="evidence" value="ECO:0007669"/>
    <property type="project" value="InterPro"/>
</dbReference>
<keyword evidence="10" id="KW-1185">Reference proteome</keyword>
<keyword evidence="3" id="KW-0349">Heme</keyword>
<accession>A0A9Q0UZI4</accession>
<keyword evidence="4" id="KW-0479">Metal-binding</keyword>
<keyword evidence="6" id="KW-0408">Iron</keyword>
<sequence length="212" mass="23706">MIKTKFDNYPKGKPFSALLGDLLGRGIFNVDGDSWKFQRKMASFELGSVSIRMYAFDLINTEIRERLIPLLSSAAARQEVLDLQDVFRRFSFDNICKFSFGLDPGCLELSLPVCDFALAFDSASKLSAERALAASPMVWKIKRLLNIGSERELKEAIKKVPSRHCYKLSPGRSGHSCFRPNQFLLDIITTSRSSVSNSRGDGKSHGVESRTS</sequence>
<proteinExistence type="inferred from homology"/>
<comment type="cofactor">
    <cofactor evidence="1">
        <name>heme</name>
        <dbReference type="ChEBI" id="CHEBI:30413"/>
    </cofactor>
</comment>
<dbReference type="SUPFAM" id="SSF48264">
    <property type="entry name" value="Cytochrome P450"/>
    <property type="match status" value="1"/>
</dbReference>
<comment type="caution">
    <text evidence="9">The sequence shown here is derived from an EMBL/GenBank/DDBJ whole genome shotgun (WGS) entry which is preliminary data.</text>
</comment>
<reference evidence="9" key="1">
    <citation type="submission" date="2022-11" db="EMBL/GenBank/DDBJ databases">
        <authorList>
            <person name="Hyden B.L."/>
            <person name="Feng K."/>
            <person name="Yates T."/>
            <person name="Jawdy S."/>
            <person name="Smart L.B."/>
            <person name="Muchero W."/>
        </authorList>
    </citation>
    <scope>NUCLEOTIDE SEQUENCE</scope>
    <source>
        <tissue evidence="9">Shoot tip</tissue>
    </source>
</reference>
<gene>
    <name evidence="9" type="ORF">OIU74_004171</name>
</gene>
<dbReference type="Gene3D" id="1.10.630.10">
    <property type="entry name" value="Cytochrome P450"/>
    <property type="match status" value="1"/>
</dbReference>
<feature type="compositionally biased region" description="Basic and acidic residues" evidence="8">
    <location>
        <begin position="200"/>
        <end position="212"/>
    </location>
</feature>
<dbReference type="GO" id="GO:0005506">
    <property type="term" value="F:iron ion binding"/>
    <property type="evidence" value="ECO:0007669"/>
    <property type="project" value="InterPro"/>
</dbReference>
<evidence type="ECO:0000256" key="1">
    <source>
        <dbReference type="ARBA" id="ARBA00001971"/>
    </source>
</evidence>
<organism evidence="9 10">
    <name type="scientific">Salix koriyanagi</name>
    <dbReference type="NCBI Taxonomy" id="2511006"/>
    <lineage>
        <taxon>Eukaryota</taxon>
        <taxon>Viridiplantae</taxon>
        <taxon>Streptophyta</taxon>
        <taxon>Embryophyta</taxon>
        <taxon>Tracheophyta</taxon>
        <taxon>Spermatophyta</taxon>
        <taxon>Magnoliopsida</taxon>
        <taxon>eudicotyledons</taxon>
        <taxon>Gunneridae</taxon>
        <taxon>Pentapetalae</taxon>
        <taxon>rosids</taxon>
        <taxon>fabids</taxon>
        <taxon>Malpighiales</taxon>
        <taxon>Salicaceae</taxon>
        <taxon>Saliceae</taxon>
        <taxon>Salix</taxon>
    </lineage>
</organism>
<evidence type="ECO:0000313" key="9">
    <source>
        <dbReference type="EMBL" id="KAJ6739351.1"/>
    </source>
</evidence>
<dbReference type="EMBL" id="JAPFFM010000010">
    <property type="protein sequence ID" value="KAJ6739351.1"/>
    <property type="molecule type" value="Genomic_DNA"/>
</dbReference>
<evidence type="ECO:0000256" key="5">
    <source>
        <dbReference type="ARBA" id="ARBA00023002"/>
    </source>
</evidence>
<keyword evidence="5" id="KW-0560">Oxidoreductase</keyword>
<dbReference type="GO" id="GO:0016705">
    <property type="term" value="F:oxidoreductase activity, acting on paired donors, with incorporation or reduction of molecular oxygen"/>
    <property type="evidence" value="ECO:0007669"/>
    <property type="project" value="InterPro"/>
</dbReference>
<keyword evidence="7" id="KW-0503">Monooxygenase</keyword>
<evidence type="ECO:0000256" key="4">
    <source>
        <dbReference type="ARBA" id="ARBA00022723"/>
    </source>
</evidence>
<dbReference type="GO" id="GO:0004497">
    <property type="term" value="F:monooxygenase activity"/>
    <property type="evidence" value="ECO:0007669"/>
    <property type="project" value="UniProtKB-KW"/>
</dbReference>
<evidence type="ECO:0000313" key="10">
    <source>
        <dbReference type="Proteomes" id="UP001151752"/>
    </source>
</evidence>
<dbReference type="InterPro" id="IPR001128">
    <property type="entry name" value="Cyt_P450"/>
</dbReference>
<evidence type="ECO:0000256" key="2">
    <source>
        <dbReference type="ARBA" id="ARBA00010617"/>
    </source>
</evidence>
<evidence type="ECO:0000256" key="3">
    <source>
        <dbReference type="ARBA" id="ARBA00022617"/>
    </source>
</evidence>
<dbReference type="AlphaFoldDB" id="A0A9Q0UZI4"/>
<dbReference type="Pfam" id="PF00067">
    <property type="entry name" value="p450"/>
    <property type="match status" value="1"/>
</dbReference>
<dbReference type="Proteomes" id="UP001151752">
    <property type="component" value="Chromosome 4"/>
</dbReference>
<reference evidence="9" key="2">
    <citation type="journal article" date="2023" name="Int. J. Mol. Sci.">
        <title>De Novo Assembly and Annotation of 11 Diverse Shrub Willow (Salix) Genomes Reveals Novel Gene Organization in Sex-Linked Regions.</title>
        <authorList>
            <person name="Hyden B."/>
            <person name="Feng K."/>
            <person name="Yates T.B."/>
            <person name="Jawdy S."/>
            <person name="Cereghino C."/>
            <person name="Smart L.B."/>
            <person name="Muchero W."/>
        </authorList>
    </citation>
    <scope>NUCLEOTIDE SEQUENCE</scope>
    <source>
        <tissue evidence="9">Shoot tip</tissue>
    </source>
</reference>
<evidence type="ECO:0000256" key="7">
    <source>
        <dbReference type="ARBA" id="ARBA00023033"/>
    </source>
</evidence>
<protein>
    <submittedName>
        <fullName evidence="9">CYTOCHROME P450 94C1</fullName>
    </submittedName>
</protein>
<name>A0A9Q0UZI4_9ROSI</name>
<feature type="region of interest" description="Disordered" evidence="8">
    <location>
        <begin position="193"/>
        <end position="212"/>
    </location>
</feature>
<comment type="similarity">
    <text evidence="2">Belongs to the cytochrome P450 family.</text>
</comment>
<dbReference type="InterPro" id="IPR036396">
    <property type="entry name" value="Cyt_P450_sf"/>
</dbReference>
<evidence type="ECO:0000256" key="8">
    <source>
        <dbReference type="SAM" id="MobiDB-lite"/>
    </source>
</evidence>
<evidence type="ECO:0000256" key="6">
    <source>
        <dbReference type="ARBA" id="ARBA00023004"/>
    </source>
</evidence>